<name>A0A841MNH2_9BACT</name>
<organism evidence="1 2">
    <name type="scientific">Algoriphagus iocasae</name>
    <dbReference type="NCBI Taxonomy" id="1836499"/>
    <lineage>
        <taxon>Bacteria</taxon>
        <taxon>Pseudomonadati</taxon>
        <taxon>Bacteroidota</taxon>
        <taxon>Cytophagia</taxon>
        <taxon>Cytophagales</taxon>
        <taxon>Cyclobacteriaceae</taxon>
        <taxon>Algoriphagus</taxon>
    </lineage>
</organism>
<evidence type="ECO:0000313" key="2">
    <source>
        <dbReference type="Proteomes" id="UP000588604"/>
    </source>
</evidence>
<keyword evidence="2" id="KW-1185">Reference proteome</keyword>
<proteinExistence type="predicted"/>
<evidence type="ECO:0000313" key="1">
    <source>
        <dbReference type="EMBL" id="MBB6328503.1"/>
    </source>
</evidence>
<reference evidence="1 2" key="1">
    <citation type="submission" date="2020-08" db="EMBL/GenBank/DDBJ databases">
        <title>Genomic Encyclopedia of Type Strains, Phase IV (KMG-IV): sequencing the most valuable type-strain genomes for metagenomic binning, comparative biology and taxonomic classification.</title>
        <authorList>
            <person name="Goeker M."/>
        </authorList>
    </citation>
    <scope>NUCLEOTIDE SEQUENCE [LARGE SCALE GENOMIC DNA]</scope>
    <source>
        <strain evidence="1 2">DSM 102044</strain>
    </source>
</reference>
<sequence length="169" mass="19560">MKLYPSITKQKVLLPILSLIISLPSCQEPDNEDLLILRKNYQELQTNFIQATDEIKKYKQLLEECQSPTSKIDENKPYEKISKDLEIGIWKTPTIYGGGTLRIYKKNKEYFKTETFPDGSSFTHKMGLTKQGTNQVFKSLERVSSDRWIVTERGKLNVMDKDGLIYSVD</sequence>
<dbReference type="RefSeq" id="WP_184497661.1">
    <property type="nucleotide sequence ID" value="NZ_JACIJO010000004.1"/>
</dbReference>
<dbReference type="Proteomes" id="UP000588604">
    <property type="component" value="Unassembled WGS sequence"/>
</dbReference>
<dbReference type="EMBL" id="JACIJO010000004">
    <property type="protein sequence ID" value="MBB6328503.1"/>
    <property type="molecule type" value="Genomic_DNA"/>
</dbReference>
<comment type="caution">
    <text evidence="1">The sequence shown here is derived from an EMBL/GenBank/DDBJ whole genome shotgun (WGS) entry which is preliminary data.</text>
</comment>
<accession>A0A841MNH2</accession>
<protein>
    <submittedName>
        <fullName evidence="1">Uncharacterized protein</fullName>
    </submittedName>
</protein>
<gene>
    <name evidence="1" type="ORF">FHS59_004159</name>
</gene>
<dbReference type="AlphaFoldDB" id="A0A841MNH2"/>